<evidence type="ECO:0000256" key="1">
    <source>
        <dbReference type="SAM" id="MobiDB-lite"/>
    </source>
</evidence>
<keyword evidence="2" id="KW-0812">Transmembrane</keyword>
<organism evidence="4 5">
    <name type="scientific">Nitzschia inconspicua</name>
    <dbReference type="NCBI Taxonomy" id="303405"/>
    <lineage>
        <taxon>Eukaryota</taxon>
        <taxon>Sar</taxon>
        <taxon>Stramenopiles</taxon>
        <taxon>Ochrophyta</taxon>
        <taxon>Bacillariophyta</taxon>
        <taxon>Bacillariophyceae</taxon>
        <taxon>Bacillariophycidae</taxon>
        <taxon>Bacillariales</taxon>
        <taxon>Bacillariaceae</taxon>
        <taxon>Nitzschia</taxon>
    </lineage>
</organism>
<dbReference type="GO" id="GO:0051213">
    <property type="term" value="F:dioxygenase activity"/>
    <property type="evidence" value="ECO:0007669"/>
    <property type="project" value="UniProtKB-KW"/>
</dbReference>
<feature type="region of interest" description="Disordered" evidence="1">
    <location>
        <begin position="1"/>
        <end position="36"/>
    </location>
</feature>
<keyword evidence="2" id="KW-1133">Transmembrane helix</keyword>
<name>A0A9K3KH49_9STRA</name>
<dbReference type="PANTHER" id="PTHR10696">
    <property type="entry name" value="GAMMA-BUTYROBETAINE HYDROXYLASE-RELATED"/>
    <property type="match status" value="1"/>
</dbReference>
<keyword evidence="4" id="KW-0223">Dioxygenase</keyword>
<dbReference type="Proteomes" id="UP000693970">
    <property type="component" value="Unassembled WGS sequence"/>
</dbReference>
<dbReference type="AlphaFoldDB" id="A0A9K3KH49"/>
<dbReference type="Pfam" id="PF02668">
    <property type="entry name" value="TauD"/>
    <property type="match status" value="1"/>
</dbReference>
<accession>A0A9K3KH49</accession>
<dbReference type="InterPro" id="IPR050411">
    <property type="entry name" value="AlphaKG_dependent_hydroxylases"/>
</dbReference>
<protein>
    <submittedName>
        <fullName evidence="4">Taurine catabolism dioxygenase TauD/TfdA family protein</fullName>
    </submittedName>
</protein>
<reference evidence="4" key="1">
    <citation type="journal article" date="2021" name="Sci. Rep.">
        <title>Diploid genomic architecture of Nitzschia inconspicua, an elite biomass production diatom.</title>
        <authorList>
            <person name="Oliver A."/>
            <person name="Podell S."/>
            <person name="Pinowska A."/>
            <person name="Traller J.C."/>
            <person name="Smith S.R."/>
            <person name="McClure R."/>
            <person name="Beliaev A."/>
            <person name="Bohutskyi P."/>
            <person name="Hill E.A."/>
            <person name="Rabines A."/>
            <person name="Zheng H."/>
            <person name="Allen L.Z."/>
            <person name="Kuo A."/>
            <person name="Grigoriev I.V."/>
            <person name="Allen A.E."/>
            <person name="Hazlebeck D."/>
            <person name="Allen E.E."/>
        </authorList>
    </citation>
    <scope>NUCLEOTIDE SEQUENCE</scope>
    <source>
        <strain evidence="4">Hildebrandi</strain>
    </source>
</reference>
<proteinExistence type="predicted"/>
<gene>
    <name evidence="4" type="ORF">IV203_021226</name>
</gene>
<feature type="compositionally biased region" description="Polar residues" evidence="1">
    <location>
        <begin position="1"/>
        <end position="21"/>
    </location>
</feature>
<feature type="transmembrane region" description="Helical" evidence="2">
    <location>
        <begin position="61"/>
        <end position="80"/>
    </location>
</feature>
<dbReference type="OrthoDB" id="406634at2759"/>
<evidence type="ECO:0000313" key="5">
    <source>
        <dbReference type="Proteomes" id="UP000693970"/>
    </source>
</evidence>
<reference evidence="4" key="2">
    <citation type="submission" date="2021-04" db="EMBL/GenBank/DDBJ databases">
        <authorList>
            <person name="Podell S."/>
        </authorList>
    </citation>
    <scope>NUCLEOTIDE SEQUENCE</scope>
    <source>
        <strain evidence="4">Hildebrandi</strain>
    </source>
</reference>
<evidence type="ECO:0000313" key="4">
    <source>
        <dbReference type="EMBL" id="KAG7343281.1"/>
    </source>
</evidence>
<comment type="caution">
    <text evidence="4">The sequence shown here is derived from an EMBL/GenBank/DDBJ whole genome shotgun (WGS) entry which is preliminary data.</text>
</comment>
<evidence type="ECO:0000256" key="2">
    <source>
        <dbReference type="SAM" id="Phobius"/>
    </source>
</evidence>
<keyword evidence="5" id="KW-1185">Reference proteome</keyword>
<keyword evidence="4" id="KW-0560">Oxidoreductase</keyword>
<dbReference type="InterPro" id="IPR003819">
    <property type="entry name" value="TauD/TfdA-like"/>
</dbReference>
<keyword evidence="2" id="KW-0472">Membrane</keyword>
<feature type="domain" description="TauD/TfdA-like" evidence="3">
    <location>
        <begin position="247"/>
        <end position="433"/>
    </location>
</feature>
<dbReference type="PANTHER" id="PTHR10696:SF56">
    <property type="entry name" value="TAUD_TFDA-LIKE DOMAIN-CONTAINING PROTEIN"/>
    <property type="match status" value="1"/>
</dbReference>
<feature type="compositionally biased region" description="Basic and acidic residues" evidence="1">
    <location>
        <begin position="26"/>
        <end position="36"/>
    </location>
</feature>
<sequence length="448" mass="50587">MIVDTQQTNTLRVRWSQNSPTTPSPPRKERPKEDHDHAVERKWNMRSIQIFLFWAFAKSKLRYYLGLYTFMVTVFLHYSAGGVGTLVTDFNPELQFHHLRRPKPAAVSVQSTLIQSQMQTIQPSTNANIVTYTIPDAAKHELEHEFHQLVWHDKDSVQSTIAFIEQAKRILQEQLIQGDVELQRILNDLVTESAETEAVIFENLPMDRMIPATPTDGSIRLHKPTFVAEAILTAMGELAGTHVVGYKAEKQYSNPWVHEGFPRPKGPSSALTAASQVDLHQDMSYQGVIPDLLGLVCLREGQDTQVETTLVSVEKLVQVMPANVVSVLRQPRFRIEAAGWVDTNEVDITKTRSVLDGKSLHLPVHWENMVGADAEATEAISALRKYLSELHASGLHLTDGVMVIFNNQKVIHGRTPYVNLKFDGTDRVVLRSYFVKHLDGEAKETRML</sequence>
<evidence type="ECO:0000259" key="3">
    <source>
        <dbReference type="Pfam" id="PF02668"/>
    </source>
</evidence>
<dbReference type="EMBL" id="JAGRRH010000024">
    <property type="protein sequence ID" value="KAG7343281.1"/>
    <property type="molecule type" value="Genomic_DNA"/>
</dbReference>